<feature type="non-terminal residue" evidence="2">
    <location>
        <position position="1"/>
    </location>
</feature>
<feature type="chain" id="PRO_5002971559" evidence="1">
    <location>
        <begin position="19"/>
        <end position="73"/>
    </location>
</feature>
<reference evidence="2" key="1">
    <citation type="submission" date="2009-08" db="EMBL/GenBank/DDBJ databases">
        <authorList>
            <person name="Cheung F."/>
            <person name="Xiao Y."/>
            <person name="Chan A."/>
            <person name="Moskal W."/>
            <person name="Town C.D."/>
        </authorList>
    </citation>
    <scope>NUCLEOTIDE SEQUENCE</scope>
</reference>
<name>C6TNQ5_SOYBN</name>
<feature type="signal peptide" evidence="1">
    <location>
        <begin position="1"/>
        <end position="18"/>
    </location>
</feature>
<keyword evidence="1" id="KW-0732">Signal</keyword>
<organism evidence="2">
    <name type="scientific">Glycine max</name>
    <name type="common">Soybean</name>
    <name type="synonym">Glycine hispida</name>
    <dbReference type="NCBI Taxonomy" id="3847"/>
    <lineage>
        <taxon>Eukaryota</taxon>
        <taxon>Viridiplantae</taxon>
        <taxon>Streptophyta</taxon>
        <taxon>Embryophyta</taxon>
        <taxon>Tracheophyta</taxon>
        <taxon>Spermatophyta</taxon>
        <taxon>Magnoliopsida</taxon>
        <taxon>eudicotyledons</taxon>
        <taxon>Gunneridae</taxon>
        <taxon>Pentapetalae</taxon>
        <taxon>rosids</taxon>
        <taxon>fabids</taxon>
        <taxon>Fabales</taxon>
        <taxon>Fabaceae</taxon>
        <taxon>Papilionoideae</taxon>
        <taxon>50 kb inversion clade</taxon>
        <taxon>NPAAA clade</taxon>
        <taxon>indigoferoid/millettioid clade</taxon>
        <taxon>Phaseoleae</taxon>
        <taxon>Glycine</taxon>
        <taxon>Glycine subgen. Soja</taxon>
    </lineage>
</organism>
<proteinExistence type="evidence at transcript level"/>
<dbReference type="AlphaFoldDB" id="C6TNQ5"/>
<sequence length="73" mass="8599">FFFFFLVKNLFEFQIIQSVINQQSRCKINQKVKDALIISSEEKNATNIINSIPCPTEVRYTKNLRDASRQLRC</sequence>
<accession>C6TNQ5</accession>
<evidence type="ECO:0000256" key="1">
    <source>
        <dbReference type="SAM" id="SignalP"/>
    </source>
</evidence>
<evidence type="ECO:0000313" key="2">
    <source>
        <dbReference type="EMBL" id="ACU24547.1"/>
    </source>
</evidence>
<dbReference type="EMBL" id="BT099385">
    <property type="protein sequence ID" value="ACU24547.1"/>
    <property type="molecule type" value="mRNA"/>
</dbReference>
<protein>
    <submittedName>
        <fullName evidence="2">Uncharacterized protein</fullName>
    </submittedName>
</protein>